<feature type="compositionally biased region" description="Polar residues" evidence="1">
    <location>
        <begin position="1"/>
        <end position="11"/>
    </location>
</feature>
<keyword evidence="3" id="KW-1185">Reference proteome</keyword>
<protein>
    <submittedName>
        <fullName evidence="2">Uncharacterized protein</fullName>
    </submittedName>
</protein>
<dbReference type="AlphaFoldDB" id="A0AAD7HNX9"/>
<evidence type="ECO:0000313" key="2">
    <source>
        <dbReference type="EMBL" id="KAJ7725033.1"/>
    </source>
</evidence>
<accession>A0AAD7HNX9</accession>
<dbReference type="EMBL" id="JARKIB010000197">
    <property type="protein sequence ID" value="KAJ7725033.1"/>
    <property type="molecule type" value="Genomic_DNA"/>
</dbReference>
<evidence type="ECO:0000256" key="1">
    <source>
        <dbReference type="SAM" id="MobiDB-lite"/>
    </source>
</evidence>
<proteinExistence type="predicted"/>
<feature type="region of interest" description="Disordered" evidence="1">
    <location>
        <begin position="1"/>
        <end position="20"/>
    </location>
</feature>
<name>A0AAD7HNX9_9AGAR</name>
<reference evidence="2" key="1">
    <citation type="submission" date="2023-03" db="EMBL/GenBank/DDBJ databases">
        <title>Massive genome expansion in bonnet fungi (Mycena s.s.) driven by repeated elements and novel gene families across ecological guilds.</title>
        <authorList>
            <consortium name="Lawrence Berkeley National Laboratory"/>
            <person name="Harder C.B."/>
            <person name="Miyauchi S."/>
            <person name="Viragh M."/>
            <person name="Kuo A."/>
            <person name="Thoen E."/>
            <person name="Andreopoulos B."/>
            <person name="Lu D."/>
            <person name="Skrede I."/>
            <person name="Drula E."/>
            <person name="Henrissat B."/>
            <person name="Morin E."/>
            <person name="Kohler A."/>
            <person name="Barry K."/>
            <person name="LaButti K."/>
            <person name="Morin E."/>
            <person name="Salamov A."/>
            <person name="Lipzen A."/>
            <person name="Mereny Z."/>
            <person name="Hegedus B."/>
            <person name="Baldrian P."/>
            <person name="Stursova M."/>
            <person name="Weitz H."/>
            <person name="Taylor A."/>
            <person name="Grigoriev I.V."/>
            <person name="Nagy L.G."/>
            <person name="Martin F."/>
            <person name="Kauserud H."/>
        </authorList>
    </citation>
    <scope>NUCLEOTIDE SEQUENCE</scope>
    <source>
        <strain evidence="2">CBHHK182m</strain>
    </source>
</reference>
<gene>
    <name evidence="2" type="ORF">B0H16DRAFT_1736330</name>
</gene>
<comment type="caution">
    <text evidence="2">The sequence shown here is derived from an EMBL/GenBank/DDBJ whole genome shotgun (WGS) entry which is preliminary data.</text>
</comment>
<dbReference type="Proteomes" id="UP001215598">
    <property type="component" value="Unassembled WGS sequence"/>
</dbReference>
<sequence>MTMASVTNKDNATSLPTTPTLTASSTALHHLPHALRSACRTMRERNRLWWLIRLSGVWITPTAGSGTPTPESHRAPPLTTRFWASRKGRGRRGFRRSCNVGSRLSSCLVLDGSIGCGFSEHPSLSHLNNSFSSFCAQFAPSFSSITGSHVWLVRLDRGCFFVRAVFTVSFFIASMASTDSLSLYSSSSQFRYDDRGEYGLIFQLLSYASRLKIPDPMSADYATLPRPLGRVRRPVTHSILDQLDPPAVREMRPFDLRLHVLAHLRFVGTQYRNESFSWLELVALRKRSTSSSVAEYVTTLEEAASLAVYFIIPWSFDSASAP</sequence>
<organism evidence="2 3">
    <name type="scientific">Mycena metata</name>
    <dbReference type="NCBI Taxonomy" id="1033252"/>
    <lineage>
        <taxon>Eukaryota</taxon>
        <taxon>Fungi</taxon>
        <taxon>Dikarya</taxon>
        <taxon>Basidiomycota</taxon>
        <taxon>Agaricomycotina</taxon>
        <taxon>Agaricomycetes</taxon>
        <taxon>Agaricomycetidae</taxon>
        <taxon>Agaricales</taxon>
        <taxon>Marasmiineae</taxon>
        <taxon>Mycenaceae</taxon>
        <taxon>Mycena</taxon>
    </lineage>
</organism>
<evidence type="ECO:0000313" key="3">
    <source>
        <dbReference type="Proteomes" id="UP001215598"/>
    </source>
</evidence>